<reference evidence="6" key="3">
    <citation type="submission" date="2015-04" db="UniProtKB">
        <authorList>
            <consortium name="EnsemblPlants"/>
        </authorList>
    </citation>
    <scope>IDENTIFICATION</scope>
    <source>
        <strain evidence="6">cv. Jemalong A17</strain>
    </source>
</reference>
<dbReference type="PANTHER" id="PTHR31301">
    <property type="entry name" value="LOB DOMAIN-CONTAINING PROTEIN 4-RELATED"/>
    <property type="match status" value="1"/>
</dbReference>
<dbReference type="HOGENOM" id="CLU_1542382_0_0_1"/>
<dbReference type="SMR" id="A0A072TMD2"/>
<evidence type="ECO:0000256" key="2">
    <source>
        <dbReference type="SAM" id="MobiDB-lite"/>
    </source>
</evidence>
<dbReference type="STRING" id="3880.A0A072TMD2"/>
<evidence type="ECO:0000313" key="6">
    <source>
        <dbReference type="EnsemblPlants" id="KEH17998"/>
    </source>
</evidence>
<organism evidence="4 7">
    <name type="scientific">Medicago truncatula</name>
    <name type="common">Barrel medic</name>
    <name type="synonym">Medicago tribuloides</name>
    <dbReference type="NCBI Taxonomy" id="3880"/>
    <lineage>
        <taxon>Eukaryota</taxon>
        <taxon>Viridiplantae</taxon>
        <taxon>Streptophyta</taxon>
        <taxon>Embryophyta</taxon>
        <taxon>Tracheophyta</taxon>
        <taxon>Spermatophyta</taxon>
        <taxon>Magnoliopsida</taxon>
        <taxon>eudicotyledons</taxon>
        <taxon>Gunneridae</taxon>
        <taxon>Pentapetalae</taxon>
        <taxon>rosids</taxon>
        <taxon>fabids</taxon>
        <taxon>Fabales</taxon>
        <taxon>Fabaceae</taxon>
        <taxon>Papilionoideae</taxon>
        <taxon>50 kb inversion clade</taxon>
        <taxon>NPAAA clade</taxon>
        <taxon>Hologalegina</taxon>
        <taxon>IRL clade</taxon>
        <taxon>Trifolieae</taxon>
        <taxon>Medicago</taxon>
    </lineage>
</organism>
<evidence type="ECO:0000313" key="7">
    <source>
        <dbReference type="Proteomes" id="UP000002051"/>
    </source>
</evidence>
<reference evidence="5" key="5">
    <citation type="journal article" date="2018" name="Nat. Plants">
        <title>Whole-genome landscape of Medicago truncatula symbiotic genes.</title>
        <authorList>
            <person name="Pecrix Y."/>
            <person name="Gamas P."/>
            <person name="Carrere S."/>
        </authorList>
    </citation>
    <scope>NUCLEOTIDE SEQUENCE</scope>
    <source>
        <tissue evidence="5">Leaves</tissue>
    </source>
</reference>
<reference evidence="8" key="4">
    <citation type="journal article" date="2018" name="Nat. Plants">
        <title>Whole-genome landscape of Medicago truncatula symbiotic genes.</title>
        <authorList>
            <person name="Pecrix Y."/>
            <person name="Staton S.E."/>
            <person name="Sallet E."/>
            <person name="Lelandais-Briere C."/>
            <person name="Moreau S."/>
            <person name="Carrere S."/>
            <person name="Blein T."/>
            <person name="Jardinaud M.F."/>
            <person name="Latrasse D."/>
            <person name="Zouine M."/>
            <person name="Zahm M."/>
            <person name="Kreplak J."/>
            <person name="Mayjonade B."/>
            <person name="Satge C."/>
            <person name="Perez M."/>
            <person name="Cauet S."/>
            <person name="Marande W."/>
            <person name="Chantry-Darmon C."/>
            <person name="Lopez-Roques C."/>
            <person name="Bouchez O."/>
            <person name="Berard A."/>
            <person name="Debelle F."/>
            <person name="Munos S."/>
            <person name="Bendahmane A."/>
            <person name="Berges H."/>
            <person name="Niebel A."/>
            <person name="Buitink J."/>
            <person name="Frugier F."/>
            <person name="Benhamed M."/>
            <person name="Crespi M."/>
            <person name="Gouzy J."/>
            <person name="Gamas P."/>
        </authorList>
    </citation>
    <scope>NUCLEOTIDE SEQUENCE [LARGE SCALE GENOMIC DNA]</scope>
    <source>
        <strain evidence="8">cv. Jemalong A17</strain>
    </source>
</reference>
<evidence type="ECO:0000313" key="8">
    <source>
        <dbReference type="Proteomes" id="UP000265566"/>
    </source>
</evidence>
<feature type="region of interest" description="Disordered" evidence="2">
    <location>
        <begin position="157"/>
        <end position="198"/>
    </location>
</feature>
<dbReference type="GO" id="GO:0001216">
    <property type="term" value="F:DNA-binding transcription activator activity"/>
    <property type="evidence" value="ECO:0000318"/>
    <property type="project" value="GO_Central"/>
</dbReference>
<dbReference type="InterPro" id="IPR004883">
    <property type="entry name" value="LOB"/>
</dbReference>
<keyword evidence="7" id="KW-1185">Reference proteome</keyword>
<feature type="domain" description="LOB" evidence="3">
    <location>
        <begin position="9"/>
        <end position="110"/>
    </location>
</feature>
<reference evidence="4 7" key="2">
    <citation type="journal article" date="2014" name="BMC Genomics">
        <title>An improved genome release (version Mt4.0) for the model legume Medicago truncatula.</title>
        <authorList>
            <person name="Tang H."/>
            <person name="Krishnakumar V."/>
            <person name="Bidwell S."/>
            <person name="Rosen B."/>
            <person name="Chan A."/>
            <person name="Zhou S."/>
            <person name="Gentzbittel L."/>
            <person name="Childs K.L."/>
            <person name="Yandell M."/>
            <person name="Gundlach H."/>
            <person name="Mayer K.F."/>
            <person name="Schwartz D.C."/>
            <person name="Town C.D."/>
        </authorList>
    </citation>
    <scope>GENOME REANNOTATION</scope>
    <source>
        <strain evidence="4">A17</strain>
        <strain evidence="6 7">cv. Jemalong A17</strain>
    </source>
</reference>
<dbReference type="EnsemblPlants" id="KEH17998">
    <property type="protein sequence ID" value="KEH17998"/>
    <property type="gene ID" value="MTR_8g009730"/>
</dbReference>
<protein>
    <submittedName>
        <fullName evidence="4">DUF260 family protein</fullName>
    </submittedName>
    <submittedName>
        <fullName evidence="5">Putative transcription factor AS2-LOB family</fullName>
    </submittedName>
</protein>
<dbReference type="AlphaFoldDB" id="A0A072TMD2"/>
<dbReference type="PANTHER" id="PTHR31301:SF103">
    <property type="entry name" value="LOB DOMAIN-CONTAINING PROTEIN 5-RELATED"/>
    <property type="match status" value="1"/>
</dbReference>
<name>A0A072TMD2_MEDTR</name>
<gene>
    <name evidence="4" type="ordered locus">MTR_8g009730</name>
    <name evidence="5" type="ORF">MtrunA17_Chr8g0337271</name>
</gene>
<dbReference type="Gramene" id="rna44787">
    <property type="protein sequence ID" value="RHN38819.1"/>
    <property type="gene ID" value="gene44787"/>
</dbReference>
<dbReference type="GO" id="GO:0006355">
    <property type="term" value="P:regulation of DNA-templated transcription"/>
    <property type="evidence" value="ECO:0000318"/>
    <property type="project" value="GO_Central"/>
</dbReference>
<sequence length="198" mass="22345">MVQRNRRAIVCLLCRHMRRRHDADCEFGQYFSANRNADFQIVIHILGLSRLIRIMRAIEPPQRQAVANSLLTEGEVWRINPDRGFLGHQLELGAQLNTSLDELDIARKLLAFCIDNANSNNAPSSMPPSTQIPDLNLDLWGTEHMNDMDITEEDMQGIPCTREKGESSNASKGMVADEKEKGILNEQGATSDEDEDRI</sequence>
<dbReference type="PROSITE" id="PS50891">
    <property type="entry name" value="LOB"/>
    <property type="match status" value="1"/>
</dbReference>
<evidence type="ECO:0000256" key="1">
    <source>
        <dbReference type="ARBA" id="ARBA00005474"/>
    </source>
</evidence>
<dbReference type="EMBL" id="CM001224">
    <property type="protein sequence ID" value="KEH17998.1"/>
    <property type="molecule type" value="Genomic_DNA"/>
</dbReference>
<reference evidence="4 7" key="1">
    <citation type="journal article" date="2011" name="Nature">
        <title>The Medicago genome provides insight into the evolution of rhizobial symbioses.</title>
        <authorList>
            <person name="Young N.D."/>
            <person name="Debelle F."/>
            <person name="Oldroyd G.E."/>
            <person name="Geurts R."/>
            <person name="Cannon S.B."/>
            <person name="Udvardi M.K."/>
            <person name="Benedito V.A."/>
            <person name="Mayer K.F."/>
            <person name="Gouzy J."/>
            <person name="Schoof H."/>
            <person name="Van de Peer Y."/>
            <person name="Proost S."/>
            <person name="Cook D.R."/>
            <person name="Meyers B.C."/>
            <person name="Spannagl M."/>
            <person name="Cheung F."/>
            <person name="De Mita S."/>
            <person name="Krishnakumar V."/>
            <person name="Gundlach H."/>
            <person name="Zhou S."/>
            <person name="Mudge J."/>
            <person name="Bharti A.K."/>
            <person name="Murray J.D."/>
            <person name="Naoumkina M.A."/>
            <person name="Rosen B."/>
            <person name="Silverstein K.A."/>
            <person name="Tang H."/>
            <person name="Rombauts S."/>
            <person name="Zhao P.X."/>
            <person name="Zhou P."/>
            <person name="Barbe V."/>
            <person name="Bardou P."/>
            <person name="Bechner M."/>
            <person name="Bellec A."/>
            <person name="Berger A."/>
            <person name="Berges H."/>
            <person name="Bidwell S."/>
            <person name="Bisseling T."/>
            <person name="Choisne N."/>
            <person name="Couloux A."/>
            <person name="Denny R."/>
            <person name="Deshpande S."/>
            <person name="Dai X."/>
            <person name="Doyle J.J."/>
            <person name="Dudez A.M."/>
            <person name="Farmer A.D."/>
            <person name="Fouteau S."/>
            <person name="Franken C."/>
            <person name="Gibelin C."/>
            <person name="Gish J."/>
            <person name="Goldstein S."/>
            <person name="Gonzalez A.J."/>
            <person name="Green P.J."/>
            <person name="Hallab A."/>
            <person name="Hartog M."/>
            <person name="Hua A."/>
            <person name="Humphray S.J."/>
            <person name="Jeong D.H."/>
            <person name="Jing Y."/>
            <person name="Jocker A."/>
            <person name="Kenton S.M."/>
            <person name="Kim D.J."/>
            <person name="Klee K."/>
            <person name="Lai H."/>
            <person name="Lang C."/>
            <person name="Lin S."/>
            <person name="Macmil S.L."/>
            <person name="Magdelenat G."/>
            <person name="Matthews L."/>
            <person name="McCorrison J."/>
            <person name="Monaghan E.L."/>
            <person name="Mun J.H."/>
            <person name="Najar F.Z."/>
            <person name="Nicholson C."/>
            <person name="Noirot C."/>
            <person name="O'Bleness M."/>
            <person name="Paule C.R."/>
            <person name="Poulain J."/>
            <person name="Prion F."/>
            <person name="Qin B."/>
            <person name="Qu C."/>
            <person name="Retzel E.F."/>
            <person name="Riddle C."/>
            <person name="Sallet E."/>
            <person name="Samain S."/>
            <person name="Samson N."/>
            <person name="Sanders I."/>
            <person name="Saurat O."/>
            <person name="Scarpelli C."/>
            <person name="Schiex T."/>
            <person name="Segurens B."/>
            <person name="Severin A.J."/>
            <person name="Sherrier D.J."/>
            <person name="Shi R."/>
            <person name="Sims S."/>
            <person name="Singer S.R."/>
            <person name="Sinharoy S."/>
            <person name="Sterck L."/>
            <person name="Viollet A."/>
            <person name="Wang B.B."/>
            <person name="Wang K."/>
            <person name="Wang M."/>
            <person name="Wang X."/>
            <person name="Warfsmann J."/>
            <person name="Weissenbach J."/>
            <person name="White D.D."/>
            <person name="White J.D."/>
            <person name="Wiley G.B."/>
            <person name="Wincker P."/>
            <person name="Xing Y."/>
            <person name="Yang L."/>
            <person name="Yao Z."/>
            <person name="Ying F."/>
            <person name="Zhai J."/>
            <person name="Zhou L."/>
            <person name="Zuber A."/>
            <person name="Denarie J."/>
            <person name="Dixon R.A."/>
            <person name="May G.D."/>
            <person name="Schwartz D.C."/>
            <person name="Rogers J."/>
            <person name="Quetier F."/>
            <person name="Town C.D."/>
            <person name="Roe B.A."/>
        </authorList>
    </citation>
    <scope>NUCLEOTIDE SEQUENCE [LARGE SCALE GENOMIC DNA]</scope>
    <source>
        <strain evidence="4">A17</strain>
        <strain evidence="6 7">cv. Jemalong A17</strain>
    </source>
</reference>
<dbReference type="GO" id="GO:0005634">
    <property type="term" value="C:nucleus"/>
    <property type="evidence" value="ECO:0000318"/>
    <property type="project" value="GO_Central"/>
</dbReference>
<dbReference type="EMBL" id="PSQE01000008">
    <property type="protein sequence ID" value="RHN38819.1"/>
    <property type="molecule type" value="Genomic_DNA"/>
</dbReference>
<dbReference type="Pfam" id="PF03195">
    <property type="entry name" value="LOB"/>
    <property type="match status" value="1"/>
</dbReference>
<evidence type="ECO:0000259" key="3">
    <source>
        <dbReference type="PROSITE" id="PS50891"/>
    </source>
</evidence>
<proteinExistence type="inferred from homology"/>
<accession>A0A072TMD2</accession>
<evidence type="ECO:0000313" key="5">
    <source>
        <dbReference type="EMBL" id="RHN38819.1"/>
    </source>
</evidence>
<evidence type="ECO:0000313" key="4">
    <source>
        <dbReference type="EMBL" id="KEH17998.1"/>
    </source>
</evidence>
<dbReference type="Proteomes" id="UP000265566">
    <property type="component" value="Chromosome 8"/>
</dbReference>
<comment type="similarity">
    <text evidence="1">Belongs to the LOB domain-containing protein family.</text>
</comment>
<dbReference type="Proteomes" id="UP000002051">
    <property type="component" value="Chromosome 8"/>
</dbReference>